<sequence length="56" mass="5705">MAVVLELDCLVAETPGIVVYRATVPPTEIGSPVIVGVSVSGTGVRRLQPGMEIVGA</sequence>
<dbReference type="EMBL" id="CP163441">
    <property type="protein sequence ID" value="XDQ48036.1"/>
    <property type="molecule type" value="Genomic_DNA"/>
</dbReference>
<name>A0AB39R0X5_9ACTN</name>
<reference evidence="1" key="1">
    <citation type="submission" date="2024-07" db="EMBL/GenBank/DDBJ databases">
        <authorList>
            <person name="Yu S.T."/>
        </authorList>
    </citation>
    <scope>NUCLEOTIDE SEQUENCE</scope>
    <source>
        <strain evidence="1">R39</strain>
    </source>
</reference>
<proteinExistence type="predicted"/>
<dbReference type="RefSeq" id="WP_369226867.1">
    <property type="nucleotide sequence ID" value="NZ_CP163441.1"/>
</dbReference>
<dbReference type="AlphaFoldDB" id="A0AB39R0X5"/>
<evidence type="ECO:0000313" key="1">
    <source>
        <dbReference type="EMBL" id="XDQ48036.1"/>
    </source>
</evidence>
<organism evidence="1">
    <name type="scientific">Streptomyces sp. R39</name>
    <dbReference type="NCBI Taxonomy" id="3238631"/>
    <lineage>
        <taxon>Bacteria</taxon>
        <taxon>Bacillati</taxon>
        <taxon>Actinomycetota</taxon>
        <taxon>Actinomycetes</taxon>
        <taxon>Kitasatosporales</taxon>
        <taxon>Streptomycetaceae</taxon>
        <taxon>Streptomyces</taxon>
    </lineage>
</organism>
<gene>
    <name evidence="1" type="ORF">AB5J52_40430</name>
</gene>
<protein>
    <submittedName>
        <fullName evidence="1">Uncharacterized protein</fullName>
    </submittedName>
</protein>
<accession>A0AB39R0X5</accession>